<dbReference type="PANTHER" id="PTHR11208">
    <property type="entry name" value="RNA-BINDING PROTEIN RELATED"/>
    <property type="match status" value="1"/>
</dbReference>
<feature type="domain" description="CCHC-type" evidence="21">
    <location>
        <begin position="317"/>
        <end position="332"/>
    </location>
</feature>
<dbReference type="FunFam" id="3.30.1370.10:FF:000016">
    <property type="entry name" value="Putative splicing factor 1"/>
    <property type="match status" value="1"/>
</dbReference>
<feature type="region of interest" description="Disordered" evidence="20">
    <location>
        <begin position="501"/>
        <end position="571"/>
    </location>
</feature>
<reference evidence="22" key="1">
    <citation type="journal article" date="2017" name="Front. Cell. Infect. Microbiol.">
        <title>The Distinct Transcriptional Response of the Midgut of Amblyomma sculptum and Amblyomma aureolatum Ticks to Rickettsia rickettsii Correlates to Their Differences in Susceptibility to Infection.</title>
        <authorList>
            <person name="Martins L.A."/>
            <person name="Galletti M.F.B.M."/>
            <person name="Ribeiro J.M."/>
            <person name="Fujita A."/>
            <person name="Costa F.B."/>
            <person name="Labruna M.B."/>
            <person name="Daffre S."/>
            <person name="Fogaca A.C."/>
        </authorList>
    </citation>
    <scope>NUCLEOTIDE SEQUENCE</scope>
</reference>
<feature type="compositionally biased region" description="Polar residues" evidence="20">
    <location>
        <begin position="14"/>
        <end position="23"/>
    </location>
</feature>
<feature type="region of interest" description="Disordered" evidence="20">
    <location>
        <begin position="369"/>
        <end position="454"/>
    </location>
</feature>
<evidence type="ECO:0000256" key="16">
    <source>
        <dbReference type="ARBA" id="ARBA00055181"/>
    </source>
</evidence>
<feature type="compositionally biased region" description="Pro residues" evidence="20">
    <location>
        <begin position="501"/>
        <end position="522"/>
    </location>
</feature>
<evidence type="ECO:0000259" key="21">
    <source>
        <dbReference type="PROSITE" id="PS50158"/>
    </source>
</evidence>
<keyword evidence="8 17" id="KW-0863">Zinc-finger</keyword>
<keyword evidence="9 19" id="KW-0862">Zinc</keyword>
<dbReference type="Gene3D" id="3.30.1370.10">
    <property type="entry name" value="K Homology domain, type 1"/>
    <property type="match status" value="1"/>
</dbReference>
<dbReference type="InterPro" id="IPR055256">
    <property type="entry name" value="KH_1_KHDC4/BBP-like"/>
</dbReference>
<organism evidence="22">
    <name type="scientific">Amblyomma aureolatum</name>
    <dbReference type="NCBI Taxonomy" id="187763"/>
    <lineage>
        <taxon>Eukaryota</taxon>
        <taxon>Metazoa</taxon>
        <taxon>Ecdysozoa</taxon>
        <taxon>Arthropoda</taxon>
        <taxon>Chelicerata</taxon>
        <taxon>Arachnida</taxon>
        <taxon>Acari</taxon>
        <taxon>Parasitiformes</taxon>
        <taxon>Ixodida</taxon>
        <taxon>Ixodoidea</taxon>
        <taxon>Ixodidae</taxon>
        <taxon>Amblyomminae</taxon>
        <taxon>Amblyomma</taxon>
    </lineage>
</organism>
<dbReference type="Pfam" id="PF16275">
    <property type="entry name" value="SF1-HH"/>
    <property type="match status" value="1"/>
</dbReference>
<evidence type="ECO:0000256" key="11">
    <source>
        <dbReference type="ARBA" id="ARBA00022990"/>
    </source>
</evidence>
<feature type="compositionally biased region" description="Low complexity" evidence="20">
    <location>
        <begin position="432"/>
        <end position="442"/>
    </location>
</feature>
<evidence type="ECO:0000256" key="7">
    <source>
        <dbReference type="ARBA" id="ARBA00022728"/>
    </source>
</evidence>
<evidence type="ECO:0000256" key="13">
    <source>
        <dbReference type="ARBA" id="ARBA00023163"/>
    </source>
</evidence>
<dbReference type="PANTHER" id="PTHR11208:SF45">
    <property type="entry name" value="SPLICING FACTOR 1"/>
    <property type="match status" value="1"/>
</dbReference>
<evidence type="ECO:0000256" key="19">
    <source>
        <dbReference type="RuleBase" id="RU367126"/>
    </source>
</evidence>
<evidence type="ECO:0000256" key="2">
    <source>
        <dbReference type="ARBA" id="ARBA00010382"/>
    </source>
</evidence>
<dbReference type="GO" id="GO:0003729">
    <property type="term" value="F:mRNA binding"/>
    <property type="evidence" value="ECO:0007669"/>
    <property type="project" value="TreeGrafter"/>
</dbReference>
<proteinExistence type="evidence at transcript level"/>
<comment type="similarity">
    <text evidence="2 19">Belongs to the BBP/SF1 family.</text>
</comment>
<dbReference type="GO" id="GO:0005654">
    <property type="term" value="C:nucleoplasm"/>
    <property type="evidence" value="ECO:0007669"/>
    <property type="project" value="UniProtKB-ARBA"/>
</dbReference>
<feature type="compositionally biased region" description="Low complexity" evidence="20">
    <location>
        <begin position="24"/>
        <end position="33"/>
    </location>
</feature>
<dbReference type="GO" id="GO:0048024">
    <property type="term" value="P:regulation of mRNA splicing, via spliceosome"/>
    <property type="evidence" value="ECO:0007669"/>
    <property type="project" value="TreeGrafter"/>
</dbReference>
<evidence type="ECO:0000256" key="15">
    <source>
        <dbReference type="ARBA" id="ARBA00023242"/>
    </source>
</evidence>
<dbReference type="Gene3D" id="4.10.60.10">
    <property type="entry name" value="Zinc finger, CCHC-type"/>
    <property type="match status" value="1"/>
</dbReference>
<dbReference type="Gene3D" id="6.10.140.1790">
    <property type="match status" value="1"/>
</dbReference>
<dbReference type="GO" id="GO:0045131">
    <property type="term" value="F:pre-mRNA branch point binding"/>
    <property type="evidence" value="ECO:0007669"/>
    <property type="project" value="UniProtKB-UniRule"/>
</dbReference>
<evidence type="ECO:0000256" key="12">
    <source>
        <dbReference type="ARBA" id="ARBA00023015"/>
    </source>
</evidence>
<dbReference type="AlphaFoldDB" id="A0A1E1XI34"/>
<dbReference type="PROSITE" id="PS50158">
    <property type="entry name" value="ZF_CCHC"/>
    <property type="match status" value="2"/>
</dbReference>
<dbReference type="InterPro" id="IPR036875">
    <property type="entry name" value="Znf_CCHC_sf"/>
</dbReference>
<dbReference type="GO" id="GO:0000398">
    <property type="term" value="P:mRNA splicing, via spliceosome"/>
    <property type="evidence" value="ECO:0007669"/>
    <property type="project" value="UniProtKB-UniRule"/>
</dbReference>
<dbReference type="InterPro" id="IPR045071">
    <property type="entry name" value="BBP-like"/>
</dbReference>
<dbReference type="GO" id="GO:0005681">
    <property type="term" value="C:spliceosomal complex"/>
    <property type="evidence" value="ECO:0007669"/>
    <property type="project" value="UniProtKB-KW"/>
</dbReference>
<evidence type="ECO:0000256" key="10">
    <source>
        <dbReference type="ARBA" id="ARBA00022884"/>
    </source>
</evidence>
<comment type="function">
    <text evidence="19">Necessary for the splicing of pre-mRNA. Has a role in the recognition of the branch site (5'-UACUAAC-3'), the pyrimidine tract and the 3'-splice site at the 3'-end of introns.</text>
</comment>
<evidence type="ECO:0000256" key="6">
    <source>
        <dbReference type="ARBA" id="ARBA00022723"/>
    </source>
</evidence>
<evidence type="ECO:0000256" key="18">
    <source>
        <dbReference type="PROSITE-ProRule" id="PRU00117"/>
    </source>
</evidence>
<evidence type="ECO:0000256" key="14">
    <source>
        <dbReference type="ARBA" id="ARBA00023187"/>
    </source>
</evidence>
<evidence type="ECO:0000256" key="4">
    <source>
        <dbReference type="ARBA" id="ARBA00022553"/>
    </source>
</evidence>
<evidence type="ECO:0000256" key="9">
    <source>
        <dbReference type="ARBA" id="ARBA00022833"/>
    </source>
</evidence>
<keyword evidence="3" id="KW-0678">Repressor</keyword>
<dbReference type="CDD" id="cd22382">
    <property type="entry name" value="KH-I_SF1"/>
    <property type="match status" value="1"/>
</dbReference>
<comment type="subcellular location">
    <subcellularLocation>
        <location evidence="1 19">Nucleus</location>
    </subcellularLocation>
</comment>
<comment type="function">
    <text evidence="16">Necessary for the ATP-dependent first step of spliceosome assembly. Binds to the intron branch point sequence (BPS) 5'-UACUAAC-3' of the pre-mRNA. May act as transcription repressor.</text>
</comment>
<accession>A0A1E1XI34</accession>
<evidence type="ECO:0000313" key="22">
    <source>
        <dbReference type="EMBL" id="JAT98769.1"/>
    </source>
</evidence>
<dbReference type="SMART" id="SM00322">
    <property type="entry name" value="KH"/>
    <property type="match status" value="1"/>
</dbReference>
<dbReference type="EMBL" id="GFAC01000419">
    <property type="protein sequence ID" value="JAT98769.1"/>
    <property type="molecule type" value="mRNA"/>
</dbReference>
<feature type="region of interest" description="Disordered" evidence="20">
    <location>
        <begin position="1"/>
        <end position="48"/>
    </location>
</feature>
<dbReference type="SMART" id="SM00343">
    <property type="entry name" value="ZnF_C2HC"/>
    <property type="match status" value="2"/>
</dbReference>
<feature type="compositionally biased region" description="Low complexity" evidence="20">
    <location>
        <begin position="545"/>
        <end position="571"/>
    </location>
</feature>
<dbReference type="Pfam" id="PF22675">
    <property type="entry name" value="KH-I_KHDC4-BBP"/>
    <property type="match status" value="1"/>
</dbReference>
<evidence type="ECO:0000256" key="3">
    <source>
        <dbReference type="ARBA" id="ARBA00022491"/>
    </source>
</evidence>
<evidence type="ECO:0000256" key="5">
    <source>
        <dbReference type="ARBA" id="ARBA00022664"/>
    </source>
</evidence>
<keyword evidence="10 18" id="KW-0694">RNA-binding</keyword>
<evidence type="ECO:0000256" key="8">
    <source>
        <dbReference type="ARBA" id="ARBA00022771"/>
    </source>
</evidence>
<dbReference type="InterPro" id="IPR001878">
    <property type="entry name" value="Znf_CCHC"/>
</dbReference>
<keyword evidence="7 19" id="KW-0747">Spliceosome</keyword>
<keyword evidence="15 19" id="KW-0539">Nucleus</keyword>
<dbReference type="SUPFAM" id="SSF57756">
    <property type="entry name" value="Retrovirus zinc finger-like domains"/>
    <property type="match status" value="1"/>
</dbReference>
<feature type="domain" description="CCHC-type" evidence="21">
    <location>
        <begin position="291"/>
        <end position="307"/>
    </location>
</feature>
<dbReference type="InterPro" id="IPR032570">
    <property type="entry name" value="SF1-HH"/>
</dbReference>
<dbReference type="InterPro" id="IPR047086">
    <property type="entry name" value="SF1-HH_sf"/>
</dbReference>
<keyword evidence="4" id="KW-0597">Phosphoprotein</keyword>
<evidence type="ECO:0000256" key="1">
    <source>
        <dbReference type="ARBA" id="ARBA00004123"/>
    </source>
</evidence>
<dbReference type="PROSITE" id="PS50084">
    <property type="entry name" value="KH_TYPE_1"/>
    <property type="match status" value="1"/>
</dbReference>
<feature type="compositionally biased region" description="Gly residues" evidence="20">
    <location>
        <begin position="388"/>
        <end position="402"/>
    </location>
</feature>
<name>A0A1E1XI34_9ACAR</name>
<keyword evidence="14 19" id="KW-0508">mRNA splicing</keyword>
<keyword evidence="12" id="KW-0805">Transcription regulation</keyword>
<dbReference type="GO" id="GO:0008270">
    <property type="term" value="F:zinc ion binding"/>
    <property type="evidence" value="ECO:0007669"/>
    <property type="project" value="UniProtKB-UniRule"/>
</dbReference>
<dbReference type="SUPFAM" id="SSF54791">
    <property type="entry name" value="Eukaryotic type KH-domain (KH-domain type I)"/>
    <property type="match status" value="1"/>
</dbReference>
<keyword evidence="5 19" id="KW-0507">mRNA processing</keyword>
<evidence type="ECO:0000256" key="17">
    <source>
        <dbReference type="PROSITE-ProRule" id="PRU00047"/>
    </source>
</evidence>
<keyword evidence="6 19" id="KW-0479">Metal-binding</keyword>
<keyword evidence="11" id="KW-0007">Acetylation</keyword>
<dbReference type="Pfam" id="PF00098">
    <property type="entry name" value="zf-CCHC"/>
    <property type="match status" value="1"/>
</dbReference>
<evidence type="ECO:0000256" key="20">
    <source>
        <dbReference type="SAM" id="MobiDB-lite"/>
    </source>
</evidence>
<sequence>MTGAPPVVSMLPSWASQDENSNTSMGSMGSMGSLEAINTGERRRKRRSRWCCDEKEKVFIPGMPTVLPTNLDPNQERAYLLQLQIEELSRRLRTEDLGIPFNPEERSPSPEPIYNSAGKRLNTREYRVRKRLEDERHVLITEMFTINPDYKPPSDYKPPLVRVSEKVMIPQEEHPDINFVGLLIGPRGNTLKSLEKETGAKIIIRGKGSVKEGKVGRKDGQPLPGEDEPLHAFVTASSQENVRKAVDRIKEIIRQGVEVPEGQNDLRRMQLRELALLNGTLRENDLLGGPRCSNCGAPGHKAWQCPDRPNITNNVICACCGGTGHIARDCRERGKGGGGGYGGRGGFGGEGGPGGAQSKIDEEYMSLMAELGEGPPPPSKTGGDDTGSRGGGGGGPQLGGAQGPMRAIMAPPPLTGGNAPLGMDRPPPQQWGTGPKGMMPSGGPRPPSMMGGPPPPPHMTGTGMPWQPSQGGMPPMTGVPPPPPMLGPPPSGLPPWMAGPPQGPGGPWQPPIAGVPPPPPQLFPWGPGGPFMNMGLPPPPPPPAVTAGSTAGSTESTAPGTSSSAVATSTTTTTMVDLSTLAALPGLLAAPPPPPPPS</sequence>
<dbReference type="InterPro" id="IPR036612">
    <property type="entry name" value="KH_dom_type_1_sf"/>
</dbReference>
<feature type="compositionally biased region" description="Pro residues" evidence="20">
    <location>
        <begin position="443"/>
        <end position="454"/>
    </location>
</feature>
<keyword evidence="13" id="KW-0804">Transcription</keyword>
<dbReference type="InterPro" id="IPR004087">
    <property type="entry name" value="KH_dom"/>
</dbReference>
<protein>
    <recommendedName>
        <fullName evidence="19">Branchpoint-bridging protein</fullName>
    </recommendedName>
</protein>